<evidence type="ECO:0000313" key="3">
    <source>
        <dbReference type="Proteomes" id="UP000297753"/>
    </source>
</evidence>
<dbReference type="Proteomes" id="UP000297753">
    <property type="component" value="Unassembled WGS sequence"/>
</dbReference>
<comment type="caution">
    <text evidence="2">The sequence shown here is derived from an EMBL/GenBank/DDBJ whole genome shotgun (WGS) entry which is preliminary data.</text>
</comment>
<keyword evidence="3" id="KW-1185">Reference proteome</keyword>
<dbReference type="InterPro" id="IPR036390">
    <property type="entry name" value="WH_DNA-bd_sf"/>
</dbReference>
<evidence type="ECO:0000256" key="1">
    <source>
        <dbReference type="SAM" id="MobiDB-lite"/>
    </source>
</evidence>
<dbReference type="Pfam" id="PF13730">
    <property type="entry name" value="HTH_36"/>
    <property type="match status" value="1"/>
</dbReference>
<accession>A0A4Y8WAN1</accession>
<dbReference type="SUPFAM" id="SSF46785">
    <property type="entry name" value="Winged helix' DNA-binding domain"/>
    <property type="match status" value="1"/>
</dbReference>
<reference evidence="2 3" key="1">
    <citation type="submission" date="2019-01" db="EMBL/GenBank/DDBJ databases">
        <title>Vibrio BEI176 sp. nov, a marine bacterium isolated from China: eastern marignal seas.</title>
        <authorList>
            <person name="Li B."/>
        </authorList>
    </citation>
    <scope>NUCLEOTIDE SEQUENCE [LARGE SCALE GENOMIC DNA]</scope>
    <source>
        <strain evidence="2 3">BEI176</strain>
    </source>
</reference>
<gene>
    <name evidence="2" type="ORF">ELS82_19295</name>
</gene>
<sequence>MTQFTATNRYLMTEALALGLSGIEKTTLVHLSTFADGKFQCFPSIKTLAQITGFSESAIKRAIKKLEELKLITKKRRYSSSGPTSNLYKLNTTMLTDNPSKTSTSRNSSNPNQAYLAQDGKYYSCPAEFYKEKHGQAGVRLNA</sequence>
<name>A0A4Y8WAN1_9VIBR</name>
<organism evidence="2 3">
    <name type="scientific">Vibrio ouci</name>
    <dbReference type="NCBI Taxonomy" id="2499078"/>
    <lineage>
        <taxon>Bacteria</taxon>
        <taxon>Pseudomonadati</taxon>
        <taxon>Pseudomonadota</taxon>
        <taxon>Gammaproteobacteria</taxon>
        <taxon>Vibrionales</taxon>
        <taxon>Vibrionaceae</taxon>
        <taxon>Vibrio</taxon>
    </lineage>
</organism>
<feature type="compositionally biased region" description="Polar residues" evidence="1">
    <location>
        <begin position="79"/>
        <end position="112"/>
    </location>
</feature>
<dbReference type="AlphaFoldDB" id="A0A4Y8WAN1"/>
<dbReference type="EMBL" id="SATR01000038">
    <property type="protein sequence ID" value="TFH89989.1"/>
    <property type="molecule type" value="Genomic_DNA"/>
</dbReference>
<protein>
    <submittedName>
        <fullName evidence="2">Helix-turn-helix domain-containing protein</fullName>
    </submittedName>
</protein>
<evidence type="ECO:0000313" key="2">
    <source>
        <dbReference type="EMBL" id="TFH89989.1"/>
    </source>
</evidence>
<proteinExistence type="predicted"/>
<feature type="region of interest" description="Disordered" evidence="1">
    <location>
        <begin position="78"/>
        <end position="112"/>
    </location>
</feature>
<dbReference type="Gene3D" id="1.10.10.10">
    <property type="entry name" value="Winged helix-like DNA-binding domain superfamily/Winged helix DNA-binding domain"/>
    <property type="match status" value="1"/>
</dbReference>
<dbReference type="InterPro" id="IPR036388">
    <property type="entry name" value="WH-like_DNA-bd_sf"/>
</dbReference>